<dbReference type="OrthoDB" id="9803764at2"/>
<dbReference type="Gene3D" id="1.10.10.60">
    <property type="entry name" value="Homeodomain-like"/>
    <property type="match status" value="2"/>
</dbReference>
<dbReference type="PANTHER" id="PTHR43130">
    <property type="entry name" value="ARAC-FAMILY TRANSCRIPTIONAL REGULATOR"/>
    <property type="match status" value="1"/>
</dbReference>
<dbReference type="SUPFAM" id="SSF52317">
    <property type="entry name" value="Class I glutamine amidotransferase-like"/>
    <property type="match status" value="1"/>
</dbReference>
<dbReference type="SMART" id="SM00342">
    <property type="entry name" value="HTH_ARAC"/>
    <property type="match status" value="1"/>
</dbReference>
<organism evidence="4 5">
    <name type="scientific">Rhizosphaericola mali</name>
    <dbReference type="NCBI Taxonomy" id="2545455"/>
    <lineage>
        <taxon>Bacteria</taxon>
        <taxon>Pseudomonadati</taxon>
        <taxon>Bacteroidota</taxon>
        <taxon>Chitinophagia</taxon>
        <taxon>Chitinophagales</taxon>
        <taxon>Chitinophagaceae</taxon>
        <taxon>Rhizosphaericola</taxon>
    </lineage>
</organism>
<name>A0A5P2G800_9BACT</name>
<keyword evidence="5" id="KW-1185">Reference proteome</keyword>
<dbReference type="PANTHER" id="PTHR43130:SF3">
    <property type="entry name" value="HTH-TYPE TRANSCRIPTIONAL REGULATOR RV1931C"/>
    <property type="match status" value="1"/>
</dbReference>
<dbReference type="SUPFAM" id="SSF46689">
    <property type="entry name" value="Homeodomain-like"/>
    <property type="match status" value="2"/>
</dbReference>
<dbReference type="InterPro" id="IPR002818">
    <property type="entry name" value="DJ-1/PfpI"/>
</dbReference>
<dbReference type="RefSeq" id="WP_131328540.1">
    <property type="nucleotide sequence ID" value="NZ_CP044016.1"/>
</dbReference>
<feature type="domain" description="HTH araC/xylS-type" evidence="3">
    <location>
        <begin position="224"/>
        <end position="322"/>
    </location>
</feature>
<evidence type="ECO:0000259" key="3">
    <source>
        <dbReference type="PROSITE" id="PS01124"/>
    </source>
</evidence>
<dbReference type="Gene3D" id="3.40.50.880">
    <property type="match status" value="1"/>
</dbReference>
<evidence type="ECO:0000256" key="2">
    <source>
        <dbReference type="ARBA" id="ARBA00023163"/>
    </source>
</evidence>
<dbReference type="AlphaFoldDB" id="A0A5P2G800"/>
<dbReference type="InterPro" id="IPR029062">
    <property type="entry name" value="Class_I_gatase-like"/>
</dbReference>
<dbReference type="Pfam" id="PF12833">
    <property type="entry name" value="HTH_18"/>
    <property type="match status" value="1"/>
</dbReference>
<dbReference type="GO" id="GO:0043565">
    <property type="term" value="F:sequence-specific DNA binding"/>
    <property type="evidence" value="ECO:0007669"/>
    <property type="project" value="InterPro"/>
</dbReference>
<gene>
    <name evidence="4" type="ORF">E0W69_002875</name>
</gene>
<dbReference type="CDD" id="cd03137">
    <property type="entry name" value="GATase1_AraC_1"/>
    <property type="match status" value="1"/>
</dbReference>
<dbReference type="InterPro" id="IPR009057">
    <property type="entry name" value="Homeodomain-like_sf"/>
</dbReference>
<evidence type="ECO:0000313" key="4">
    <source>
        <dbReference type="EMBL" id="QES87651.1"/>
    </source>
</evidence>
<dbReference type="Pfam" id="PF01965">
    <property type="entry name" value="DJ-1_PfpI"/>
    <property type="match status" value="1"/>
</dbReference>
<keyword evidence="2" id="KW-0804">Transcription</keyword>
<dbReference type="Proteomes" id="UP000292424">
    <property type="component" value="Chromosome"/>
</dbReference>
<dbReference type="PROSITE" id="PS01124">
    <property type="entry name" value="HTH_ARAC_FAMILY_2"/>
    <property type="match status" value="1"/>
</dbReference>
<dbReference type="EMBL" id="CP044016">
    <property type="protein sequence ID" value="QES87651.1"/>
    <property type="molecule type" value="Genomic_DNA"/>
</dbReference>
<protein>
    <submittedName>
        <fullName evidence="4">GlxA family transcriptional regulator</fullName>
    </submittedName>
</protein>
<reference evidence="4 5" key="1">
    <citation type="submission" date="2019-09" db="EMBL/GenBank/DDBJ databases">
        <title>Complete genome sequence of Arachidicoccus sp. B3-10 isolated from apple orchard soil.</title>
        <authorList>
            <person name="Kim H.S."/>
            <person name="Han K.-I."/>
            <person name="Suh M.K."/>
            <person name="Lee K.C."/>
            <person name="Eom M.K."/>
            <person name="Kim J.-S."/>
            <person name="Kang S.W."/>
            <person name="Sin Y."/>
            <person name="Lee J.-S."/>
        </authorList>
    </citation>
    <scope>NUCLEOTIDE SEQUENCE [LARGE SCALE GENOMIC DNA]</scope>
    <source>
        <strain evidence="4 5">B3-10</strain>
    </source>
</reference>
<dbReference type="KEGG" id="arac:E0W69_002875"/>
<proteinExistence type="predicted"/>
<evidence type="ECO:0000313" key="5">
    <source>
        <dbReference type="Proteomes" id="UP000292424"/>
    </source>
</evidence>
<sequence>MKHIVILVPTQTSILDVTGPLEVLTKSNEYFSKLNNDNKQYYKCHLISMDEQTIVSTTSGMPIITEGGISSIYYPIDTIIVAGRGKYIQNAPEEIIIWLKKISKKNAVKRITSVCAGAFILAEAGLLDKRRATTHWLLCDELAKRYPSILVEKEPIYIKDGNVYTSAGISTGIDLTLALVEEDLSRIIAMNVAKLLVLYIKRPGNQSQFSPVLMAQTTEYGPIAKVMEWVQQNLQSDLSVENLAEIAHMSNRNFSRIFSKEIGVSPAKFVEKTRVEAARRLMEESDFNLEQISSICGLSNANGLRRLFHRHLATTPGLYLKNFG</sequence>
<dbReference type="GO" id="GO:0003700">
    <property type="term" value="F:DNA-binding transcription factor activity"/>
    <property type="evidence" value="ECO:0007669"/>
    <property type="project" value="InterPro"/>
</dbReference>
<dbReference type="InterPro" id="IPR018060">
    <property type="entry name" value="HTH_AraC"/>
</dbReference>
<accession>A0A5P2G800</accession>
<evidence type="ECO:0000256" key="1">
    <source>
        <dbReference type="ARBA" id="ARBA00023015"/>
    </source>
</evidence>
<keyword evidence="1" id="KW-0805">Transcription regulation</keyword>
<dbReference type="InterPro" id="IPR052158">
    <property type="entry name" value="INH-QAR"/>
</dbReference>